<dbReference type="Proteomes" id="UP000051639">
    <property type="component" value="Unassembled WGS sequence"/>
</dbReference>
<dbReference type="EMBL" id="JQBA01000016">
    <property type="protein sequence ID" value="KRN44357.1"/>
    <property type="molecule type" value="Genomic_DNA"/>
</dbReference>
<evidence type="ECO:0000313" key="1">
    <source>
        <dbReference type="EMBL" id="KRN44357.1"/>
    </source>
</evidence>
<keyword evidence="2" id="KW-1185">Reference proteome</keyword>
<evidence type="ECO:0000313" key="2">
    <source>
        <dbReference type="Proteomes" id="UP000051639"/>
    </source>
</evidence>
<name>A0A0R2H1E5_9LACO</name>
<protein>
    <submittedName>
        <fullName evidence="1">Uncharacterized protein</fullName>
    </submittedName>
</protein>
<comment type="caution">
    <text evidence="1">The sequence shown here is derived from an EMBL/GenBank/DDBJ whole genome shotgun (WGS) entry which is preliminary data.</text>
</comment>
<reference evidence="1 2" key="1">
    <citation type="journal article" date="2015" name="Genome Announc.">
        <title>Expanding the biotechnology potential of lactobacilli through comparative genomics of 213 strains and associated genera.</title>
        <authorList>
            <person name="Sun Z."/>
            <person name="Harris H.M."/>
            <person name="McCann A."/>
            <person name="Guo C."/>
            <person name="Argimon S."/>
            <person name="Zhang W."/>
            <person name="Yang X."/>
            <person name="Jeffery I.B."/>
            <person name="Cooney J.C."/>
            <person name="Kagawa T.F."/>
            <person name="Liu W."/>
            <person name="Song Y."/>
            <person name="Salvetti E."/>
            <person name="Wrobel A."/>
            <person name="Rasinkangas P."/>
            <person name="Parkhill J."/>
            <person name="Rea M.C."/>
            <person name="O'Sullivan O."/>
            <person name="Ritari J."/>
            <person name="Douillard F.P."/>
            <person name="Paul Ross R."/>
            <person name="Yang R."/>
            <person name="Briner A.E."/>
            <person name="Felis G.E."/>
            <person name="de Vos W.M."/>
            <person name="Barrangou R."/>
            <person name="Klaenhammer T.R."/>
            <person name="Caufield P.W."/>
            <person name="Cui Y."/>
            <person name="Zhang H."/>
            <person name="O'Toole P.W."/>
        </authorList>
    </citation>
    <scope>NUCLEOTIDE SEQUENCE [LARGE SCALE GENOMIC DNA]</scope>
    <source>
        <strain evidence="1 2">DSM 14792</strain>
    </source>
</reference>
<gene>
    <name evidence="1" type="ORF">IV41_GL000496</name>
</gene>
<dbReference type="PATRIC" id="fig|148604.4.peg.499"/>
<proteinExistence type="predicted"/>
<sequence>MKEFVDQRRALYKARKKGFIEGYLEVKESLPRLAAALEAQGVSESKINAIIAELQKDFSKDPEESFEELLAQEKLNSR</sequence>
<accession>A0A0R2H1E5</accession>
<dbReference type="AlphaFoldDB" id="A0A0R2H1E5"/>
<organism evidence="1 2">
    <name type="scientific">Limosilactobacillus ingluviei</name>
    <dbReference type="NCBI Taxonomy" id="148604"/>
    <lineage>
        <taxon>Bacteria</taxon>
        <taxon>Bacillati</taxon>
        <taxon>Bacillota</taxon>
        <taxon>Bacilli</taxon>
        <taxon>Lactobacillales</taxon>
        <taxon>Lactobacillaceae</taxon>
        <taxon>Limosilactobacillus</taxon>
    </lineage>
</organism>